<dbReference type="Pfam" id="PF17450">
    <property type="entry name" value="Melibiase_2_C"/>
    <property type="match status" value="2"/>
</dbReference>
<keyword evidence="11" id="KW-0732">Signal</keyword>
<comment type="similarity">
    <text evidence="2 10">Belongs to the glycosyl hydrolase 27 family.</text>
</comment>
<keyword evidence="4 10" id="KW-0378">Hydrolase</keyword>
<feature type="signal peptide" evidence="11">
    <location>
        <begin position="1"/>
        <end position="19"/>
    </location>
</feature>
<dbReference type="InterPro" id="IPR035373">
    <property type="entry name" value="Melibiase/NAGA_C"/>
</dbReference>
<dbReference type="GO" id="GO:0016020">
    <property type="term" value="C:membrane"/>
    <property type="evidence" value="ECO:0007669"/>
    <property type="project" value="GOC"/>
</dbReference>
<dbReference type="Proteomes" id="UP000007266">
    <property type="component" value="Linkage group 7"/>
</dbReference>
<dbReference type="PANTHER" id="PTHR11452:SF83">
    <property type="entry name" value="ALPHA-GALACTOSIDASE"/>
    <property type="match status" value="1"/>
</dbReference>
<proteinExistence type="inferred from homology"/>
<sequence>MLKLITVTIFVCLLSATSCLDNGLALTPPMGWMHWERFRCIIDCDNYPTDCISENLFMDMADKMASDGYLDAGYEYIIVDDCWLAMERDSEGRLQADPDRFPSGMKFLADYVHAKGLKFGIYEDYGTHTCGGYPGSIDHLELDAQTFADWGVDYLKLDGCYAELDGMEDGYAEMEAYLNKTQRPIVFSCSFPAYKGLDANYSAAVEHCNLWRNYGDIQDSWDSVVKITNWFSYYQDKLLPYAGPGHWNDPDMLIIGNYGLSYDQSVAQMTIWSVMAAPLIMSVDLRTIKPEFRDILLNKDAIGINQDVLGKPGVVKYNKNKIKIWVKELVDGSYAIGIASFRVDGKPYQIEIVLKDYGLDNEGYLINNVFEDVEPISVSVTEPIKVLINPTGGVLWKLIPATKVVVEVTFRKFGNKCSNYKMFLFFVLSLCTLSAHALDNGLALTPPMGWLHWERFRCETDCRQFPFDCISENLFKAMADKMASDGYLDAGYEYVIMDDCWLAMDRDSEGRLQADPDRFPSGIKALADYVHAKGLKFGIYEDYGTKTCAGYPGSLDHLEIDAKTFAEWGVDYLKMDGCNVTPDEAMEAGHLEMARYLNETGREIVFSCEFPLYRGDKANYSVAIEACNLWRNYNDIEDSWVSVTNIVNHYKKNQDKYVAVAGPGHWNDPDMLIIGNFGLSLDQSKAQMTIWAIWAAPLIMSVDLRTIKPEFKEILLNKHAIKINQDPLGIQGHLQTTINDVDVWLKPISPNVGGEFSYAVGFVSNRDDGYPYRIEFTLRDFGLNNTAGYVLTDAFVSDETTVVKNTDKLEVFVNPSGAVLWHLVANEA</sequence>
<dbReference type="CDD" id="cd14792">
    <property type="entry name" value="GH27"/>
    <property type="match status" value="2"/>
</dbReference>
<keyword evidence="7" id="KW-0325">Glycoprotein</keyword>
<dbReference type="EC" id="3.2.1.-" evidence="10"/>
<gene>
    <name evidence="13" type="primary">AUGUSTUS-3.0.2_33594</name>
    <name evidence="13" type="ORF">TcasGA2_TC033594</name>
</gene>
<dbReference type="GO" id="GO:0009311">
    <property type="term" value="P:oligosaccharide metabolic process"/>
    <property type="evidence" value="ECO:0000318"/>
    <property type="project" value="GO_Central"/>
</dbReference>
<dbReference type="GO" id="GO:0019377">
    <property type="term" value="P:glycolipid catabolic process"/>
    <property type="evidence" value="ECO:0007669"/>
    <property type="project" value="UniProtKB-ARBA"/>
</dbReference>
<evidence type="ECO:0000256" key="11">
    <source>
        <dbReference type="SAM" id="SignalP"/>
    </source>
</evidence>
<evidence type="ECO:0000256" key="3">
    <source>
        <dbReference type="ARBA" id="ARBA00011738"/>
    </source>
</evidence>
<evidence type="ECO:0000313" key="14">
    <source>
        <dbReference type="Proteomes" id="UP000007266"/>
    </source>
</evidence>
<dbReference type="InterPro" id="IPR002241">
    <property type="entry name" value="Glyco_hydro_27"/>
</dbReference>
<keyword evidence="14" id="KW-1185">Reference proteome</keyword>
<dbReference type="AlphaFoldDB" id="A0A139WFC8"/>
<comment type="subunit">
    <text evidence="3 10">Homodimer.</text>
</comment>
<evidence type="ECO:0000256" key="9">
    <source>
        <dbReference type="ARBA" id="ARBA00023295"/>
    </source>
</evidence>
<reference evidence="13 14" key="1">
    <citation type="journal article" date="2008" name="Nature">
        <title>The genome of the model beetle and pest Tribolium castaneum.</title>
        <authorList>
            <consortium name="Tribolium Genome Sequencing Consortium"/>
            <person name="Richards S."/>
            <person name="Gibbs R.A."/>
            <person name="Weinstock G.M."/>
            <person name="Brown S.J."/>
            <person name="Denell R."/>
            <person name="Beeman R.W."/>
            <person name="Gibbs R."/>
            <person name="Beeman R.W."/>
            <person name="Brown S.J."/>
            <person name="Bucher G."/>
            <person name="Friedrich M."/>
            <person name="Grimmelikhuijzen C.J."/>
            <person name="Klingler M."/>
            <person name="Lorenzen M."/>
            <person name="Richards S."/>
            <person name="Roth S."/>
            <person name="Schroder R."/>
            <person name="Tautz D."/>
            <person name="Zdobnov E.M."/>
            <person name="Muzny D."/>
            <person name="Gibbs R.A."/>
            <person name="Weinstock G.M."/>
            <person name="Attaway T."/>
            <person name="Bell S."/>
            <person name="Buhay C.J."/>
            <person name="Chandrabose M.N."/>
            <person name="Chavez D."/>
            <person name="Clerk-Blankenburg K.P."/>
            <person name="Cree A."/>
            <person name="Dao M."/>
            <person name="Davis C."/>
            <person name="Chacko J."/>
            <person name="Dinh H."/>
            <person name="Dugan-Rocha S."/>
            <person name="Fowler G."/>
            <person name="Garner T.T."/>
            <person name="Garnes J."/>
            <person name="Gnirke A."/>
            <person name="Hawes A."/>
            <person name="Hernandez J."/>
            <person name="Hines S."/>
            <person name="Holder M."/>
            <person name="Hume J."/>
            <person name="Jhangiani S.N."/>
            <person name="Joshi V."/>
            <person name="Khan Z.M."/>
            <person name="Jackson L."/>
            <person name="Kovar C."/>
            <person name="Kowis A."/>
            <person name="Lee S."/>
            <person name="Lewis L.R."/>
            <person name="Margolis J."/>
            <person name="Morgan M."/>
            <person name="Nazareth L.V."/>
            <person name="Nguyen N."/>
            <person name="Okwuonu G."/>
            <person name="Parker D."/>
            <person name="Richards S."/>
            <person name="Ruiz S.J."/>
            <person name="Santibanez J."/>
            <person name="Savard J."/>
            <person name="Scherer S.E."/>
            <person name="Schneider B."/>
            <person name="Sodergren E."/>
            <person name="Tautz D."/>
            <person name="Vattahil S."/>
            <person name="Villasana D."/>
            <person name="White C.S."/>
            <person name="Wright R."/>
            <person name="Park Y."/>
            <person name="Beeman R.W."/>
            <person name="Lord J."/>
            <person name="Oppert B."/>
            <person name="Lorenzen M."/>
            <person name="Brown S."/>
            <person name="Wang L."/>
            <person name="Savard J."/>
            <person name="Tautz D."/>
            <person name="Richards S."/>
            <person name="Weinstock G."/>
            <person name="Gibbs R.A."/>
            <person name="Liu Y."/>
            <person name="Worley K."/>
            <person name="Weinstock G."/>
            <person name="Elsik C.G."/>
            <person name="Reese J.T."/>
            <person name="Elhaik E."/>
            <person name="Landan G."/>
            <person name="Graur D."/>
            <person name="Arensburger P."/>
            <person name="Atkinson P."/>
            <person name="Beeman R.W."/>
            <person name="Beidler J."/>
            <person name="Brown S.J."/>
            <person name="Demuth J.P."/>
            <person name="Drury D.W."/>
            <person name="Du Y.Z."/>
            <person name="Fujiwara H."/>
            <person name="Lorenzen M."/>
            <person name="Maselli V."/>
            <person name="Osanai M."/>
            <person name="Park Y."/>
            <person name="Robertson H.M."/>
            <person name="Tu Z."/>
            <person name="Wang J.J."/>
            <person name="Wang S."/>
            <person name="Richards S."/>
            <person name="Song H."/>
            <person name="Zhang L."/>
            <person name="Sodergren E."/>
            <person name="Werner D."/>
            <person name="Stanke M."/>
            <person name="Morgenstern B."/>
            <person name="Solovyev V."/>
            <person name="Kosarev P."/>
            <person name="Brown G."/>
            <person name="Chen H.C."/>
            <person name="Ermolaeva O."/>
            <person name="Hlavina W."/>
            <person name="Kapustin Y."/>
            <person name="Kiryutin B."/>
            <person name="Kitts P."/>
            <person name="Maglott D."/>
            <person name="Pruitt K."/>
            <person name="Sapojnikov V."/>
            <person name="Souvorov A."/>
            <person name="Mackey A.J."/>
            <person name="Waterhouse R.M."/>
            <person name="Wyder S."/>
            <person name="Zdobnov E.M."/>
            <person name="Zdobnov E.M."/>
            <person name="Wyder S."/>
            <person name="Kriventseva E.V."/>
            <person name="Kadowaki T."/>
            <person name="Bork P."/>
            <person name="Aranda M."/>
            <person name="Bao R."/>
            <person name="Beermann A."/>
            <person name="Berns N."/>
            <person name="Bolognesi R."/>
            <person name="Bonneton F."/>
            <person name="Bopp D."/>
            <person name="Brown S.J."/>
            <person name="Bucher G."/>
            <person name="Butts T."/>
            <person name="Chaumot A."/>
            <person name="Denell R.E."/>
            <person name="Ferrier D.E."/>
            <person name="Friedrich M."/>
            <person name="Gordon C.M."/>
            <person name="Jindra M."/>
            <person name="Klingler M."/>
            <person name="Lan Q."/>
            <person name="Lattorff H.M."/>
            <person name="Laudet V."/>
            <person name="von Levetsow C."/>
            <person name="Liu Z."/>
            <person name="Lutz R."/>
            <person name="Lynch J.A."/>
            <person name="da Fonseca R.N."/>
            <person name="Posnien N."/>
            <person name="Reuter R."/>
            <person name="Roth S."/>
            <person name="Savard J."/>
            <person name="Schinko J.B."/>
            <person name="Schmitt C."/>
            <person name="Schoppmeier M."/>
            <person name="Schroder R."/>
            <person name="Shippy T.D."/>
            <person name="Simonnet F."/>
            <person name="Marques-Souza H."/>
            <person name="Tautz D."/>
            <person name="Tomoyasu Y."/>
            <person name="Trauner J."/>
            <person name="Van der Zee M."/>
            <person name="Vervoort M."/>
            <person name="Wittkopp N."/>
            <person name="Wimmer E.A."/>
            <person name="Yang X."/>
            <person name="Jones A.K."/>
            <person name="Sattelle D.B."/>
            <person name="Ebert P.R."/>
            <person name="Nelson D."/>
            <person name="Scott J.G."/>
            <person name="Beeman R.W."/>
            <person name="Muthukrishnan S."/>
            <person name="Kramer K.J."/>
            <person name="Arakane Y."/>
            <person name="Beeman R.W."/>
            <person name="Zhu Q."/>
            <person name="Hogenkamp D."/>
            <person name="Dixit R."/>
            <person name="Oppert B."/>
            <person name="Jiang H."/>
            <person name="Zou Z."/>
            <person name="Marshall J."/>
            <person name="Elpidina E."/>
            <person name="Vinokurov K."/>
            <person name="Oppert C."/>
            <person name="Zou Z."/>
            <person name="Evans J."/>
            <person name="Lu Z."/>
            <person name="Zhao P."/>
            <person name="Sumathipala N."/>
            <person name="Altincicek B."/>
            <person name="Vilcinskas A."/>
            <person name="Williams M."/>
            <person name="Hultmark D."/>
            <person name="Hetru C."/>
            <person name="Jiang H."/>
            <person name="Grimmelikhuijzen C.J."/>
            <person name="Hauser F."/>
            <person name="Cazzamali G."/>
            <person name="Williamson M."/>
            <person name="Park Y."/>
            <person name="Li B."/>
            <person name="Tanaka Y."/>
            <person name="Predel R."/>
            <person name="Neupert S."/>
            <person name="Schachtner J."/>
            <person name="Verleyen P."/>
            <person name="Raible F."/>
            <person name="Bork P."/>
            <person name="Friedrich M."/>
            <person name="Walden K.K."/>
            <person name="Robertson H.M."/>
            <person name="Angeli S."/>
            <person name="Foret S."/>
            <person name="Bucher G."/>
            <person name="Schuetz S."/>
            <person name="Maleszka R."/>
            <person name="Wimmer E.A."/>
            <person name="Beeman R.W."/>
            <person name="Lorenzen M."/>
            <person name="Tomoyasu Y."/>
            <person name="Miller S.C."/>
            <person name="Grossmann D."/>
            <person name="Bucher G."/>
        </authorList>
    </citation>
    <scope>NUCLEOTIDE SEQUENCE [LARGE SCALE GENOMIC DNA]</scope>
    <source>
        <strain evidence="13 14">Georgia GA2</strain>
    </source>
</reference>
<keyword evidence="5" id="KW-0443">Lipid metabolism</keyword>
<evidence type="ECO:0000256" key="1">
    <source>
        <dbReference type="ARBA" id="ARBA00004371"/>
    </source>
</evidence>
<reference evidence="13 14" key="2">
    <citation type="journal article" date="2010" name="Nucleic Acids Res.">
        <title>BeetleBase in 2010: revisions to provide comprehensive genomic information for Tribolium castaneum.</title>
        <authorList>
            <person name="Kim H.S."/>
            <person name="Murphy T."/>
            <person name="Xia J."/>
            <person name="Caragea D."/>
            <person name="Park Y."/>
            <person name="Beeman R.W."/>
            <person name="Lorenzen M.D."/>
            <person name="Butcher S."/>
            <person name="Manak J.R."/>
            <person name="Brown S.J."/>
        </authorList>
    </citation>
    <scope>GENOME REANNOTATION</scope>
    <source>
        <strain evidence="13 14">Georgia GA2</strain>
    </source>
</reference>
<dbReference type="STRING" id="7070.A0A139WFC8"/>
<organism evidence="13 14">
    <name type="scientific">Tribolium castaneum</name>
    <name type="common">Red flour beetle</name>
    <dbReference type="NCBI Taxonomy" id="7070"/>
    <lineage>
        <taxon>Eukaryota</taxon>
        <taxon>Metazoa</taxon>
        <taxon>Ecdysozoa</taxon>
        <taxon>Arthropoda</taxon>
        <taxon>Hexapoda</taxon>
        <taxon>Insecta</taxon>
        <taxon>Pterygota</taxon>
        <taxon>Neoptera</taxon>
        <taxon>Endopterygota</taxon>
        <taxon>Coleoptera</taxon>
        <taxon>Polyphaga</taxon>
        <taxon>Cucujiformia</taxon>
        <taxon>Tenebrionidae</taxon>
        <taxon>Tenebrionidae incertae sedis</taxon>
        <taxon>Tribolium</taxon>
    </lineage>
</organism>
<comment type="subcellular location">
    <subcellularLocation>
        <location evidence="1">Lysosome</location>
    </subcellularLocation>
</comment>
<dbReference type="InterPro" id="IPR000111">
    <property type="entry name" value="Glyco_hydro_27/36_CS"/>
</dbReference>
<evidence type="ECO:0000256" key="10">
    <source>
        <dbReference type="RuleBase" id="RU361168"/>
    </source>
</evidence>
<evidence type="ECO:0000259" key="12">
    <source>
        <dbReference type="Pfam" id="PF17450"/>
    </source>
</evidence>
<evidence type="ECO:0000313" key="13">
    <source>
        <dbReference type="EMBL" id="KYB26654.1"/>
    </source>
</evidence>
<dbReference type="Gene3D" id="3.20.20.70">
    <property type="entry name" value="Aldolase class I"/>
    <property type="match status" value="2"/>
</dbReference>
<evidence type="ECO:0000256" key="7">
    <source>
        <dbReference type="ARBA" id="ARBA00023180"/>
    </source>
</evidence>
<dbReference type="PROSITE" id="PS51257">
    <property type="entry name" value="PROKAR_LIPOPROTEIN"/>
    <property type="match status" value="1"/>
</dbReference>
<accession>A0A139WFC8</accession>
<dbReference type="PANTHER" id="PTHR11452">
    <property type="entry name" value="ALPHA-GALACTOSIDASE/ALPHA-N-ACETYLGALACTOSAMINIDASE"/>
    <property type="match status" value="1"/>
</dbReference>
<evidence type="ECO:0000256" key="2">
    <source>
        <dbReference type="ARBA" id="ARBA00009743"/>
    </source>
</evidence>
<dbReference type="Gene3D" id="2.60.40.1180">
    <property type="entry name" value="Golgi alpha-mannosidase II"/>
    <property type="match status" value="2"/>
</dbReference>
<feature type="domain" description="Alpha galactosidase A C-terminal" evidence="12">
    <location>
        <begin position="729"/>
        <end position="817"/>
    </location>
</feature>
<dbReference type="GO" id="GO:0005764">
    <property type="term" value="C:lysosome"/>
    <property type="evidence" value="ECO:0007669"/>
    <property type="project" value="UniProtKB-SubCell"/>
</dbReference>
<dbReference type="InParanoid" id="A0A139WFC8"/>
<dbReference type="FunFam" id="3.20.20.70:FF:000070">
    <property type="entry name" value="Alpha-galactosidase"/>
    <property type="match status" value="2"/>
</dbReference>
<dbReference type="InterPro" id="IPR017853">
    <property type="entry name" value="GH"/>
</dbReference>
<keyword evidence="9 10" id="KW-0326">Glycosidase</keyword>
<dbReference type="PRINTS" id="PR00740">
    <property type="entry name" value="GLHYDRLASE27"/>
</dbReference>
<evidence type="ECO:0000256" key="4">
    <source>
        <dbReference type="ARBA" id="ARBA00022801"/>
    </source>
</evidence>
<dbReference type="SUPFAM" id="SSF51011">
    <property type="entry name" value="Glycosyl hydrolase domain"/>
    <property type="match status" value="2"/>
</dbReference>
<dbReference type="GO" id="GO:0016139">
    <property type="term" value="P:glycoside catabolic process"/>
    <property type="evidence" value="ECO:0000318"/>
    <property type="project" value="GO_Central"/>
</dbReference>
<dbReference type="FunFam" id="2.60.40.1180:FF:000032">
    <property type="entry name" value="Alpha-galactosidase"/>
    <property type="match status" value="1"/>
</dbReference>
<dbReference type="Pfam" id="PF16499">
    <property type="entry name" value="Melibiase_2"/>
    <property type="match status" value="2"/>
</dbReference>
<feature type="domain" description="Alpha galactosidase A C-terminal" evidence="12">
    <location>
        <begin position="310"/>
        <end position="392"/>
    </location>
</feature>
<dbReference type="GO" id="GO:0004557">
    <property type="term" value="F:alpha-galactosidase activity"/>
    <property type="evidence" value="ECO:0000318"/>
    <property type="project" value="GO_Central"/>
</dbReference>
<dbReference type="EMBL" id="KQ971352">
    <property type="protein sequence ID" value="KYB26654.1"/>
    <property type="molecule type" value="Genomic_DNA"/>
</dbReference>
<keyword evidence="6 10" id="KW-1015">Disulfide bond</keyword>
<name>A0A139WFC8_TRICA</name>
<dbReference type="InterPro" id="IPR013780">
    <property type="entry name" value="Glyco_hydro_b"/>
</dbReference>
<dbReference type="InterPro" id="IPR013785">
    <property type="entry name" value="Aldolase_TIM"/>
</dbReference>
<keyword evidence="8" id="KW-0458">Lysosome</keyword>
<dbReference type="SUPFAM" id="SSF51445">
    <property type="entry name" value="(Trans)glycosidases"/>
    <property type="match status" value="2"/>
</dbReference>
<feature type="chain" id="PRO_5007299808" description="Alpha-galactosidase" evidence="11">
    <location>
        <begin position="20"/>
        <end position="828"/>
    </location>
</feature>
<evidence type="ECO:0000256" key="8">
    <source>
        <dbReference type="ARBA" id="ARBA00023228"/>
    </source>
</evidence>
<evidence type="ECO:0000256" key="6">
    <source>
        <dbReference type="ARBA" id="ARBA00023157"/>
    </source>
</evidence>
<dbReference type="PROSITE" id="PS00512">
    <property type="entry name" value="ALPHA_GALACTOSIDASE"/>
    <property type="match status" value="2"/>
</dbReference>
<dbReference type="OMA" id="KEIFWRR"/>
<evidence type="ECO:0000256" key="5">
    <source>
        <dbReference type="ARBA" id="ARBA00023098"/>
    </source>
</evidence>
<dbReference type="eggNOG" id="KOG2366">
    <property type="taxonomic scope" value="Eukaryota"/>
</dbReference>
<protein>
    <recommendedName>
        <fullName evidence="10">Alpha-galactosidase</fullName>
        <ecNumber evidence="10">3.2.1.-</ecNumber>
    </recommendedName>
</protein>
<dbReference type="GO" id="GO:0005737">
    <property type="term" value="C:cytoplasm"/>
    <property type="evidence" value="ECO:0000318"/>
    <property type="project" value="GO_Central"/>
</dbReference>